<gene>
    <name evidence="6 7" type="primary">LOC111135781</name>
</gene>
<name>A0A8B8EPK3_CRAVI</name>
<evidence type="ECO:0000256" key="2">
    <source>
        <dbReference type="ARBA" id="ARBA00011984"/>
    </source>
</evidence>
<dbReference type="SMART" id="SM00175">
    <property type="entry name" value="RAB"/>
    <property type="match status" value="1"/>
</dbReference>
<reference evidence="5" key="1">
    <citation type="submission" date="2024-06" db="UniProtKB">
        <authorList>
            <consortium name="RefSeq"/>
        </authorList>
    </citation>
    <scope>NUCLEOTIDE SEQUENCE [LARGE SCALE GENOMIC DNA]</scope>
</reference>
<dbReference type="KEGG" id="cvn:111135781"/>
<dbReference type="PANTHER" id="PTHR45704">
    <property type="entry name" value="RAS-LIKE FAMILY MEMBER 11"/>
    <property type="match status" value="1"/>
</dbReference>
<reference evidence="6 7" key="2">
    <citation type="submission" date="2025-04" db="UniProtKB">
        <authorList>
            <consortium name="RefSeq"/>
        </authorList>
    </citation>
    <scope>IDENTIFICATION</scope>
    <source>
        <tissue evidence="6 7">Whole sample</tissue>
    </source>
</reference>
<comment type="catalytic activity">
    <reaction evidence="4">
        <text>GTP + H2O = GDP + phosphate + H(+)</text>
        <dbReference type="Rhea" id="RHEA:19669"/>
        <dbReference type="ChEBI" id="CHEBI:15377"/>
        <dbReference type="ChEBI" id="CHEBI:15378"/>
        <dbReference type="ChEBI" id="CHEBI:37565"/>
        <dbReference type="ChEBI" id="CHEBI:43474"/>
        <dbReference type="ChEBI" id="CHEBI:58189"/>
        <dbReference type="EC" id="3.6.5.2"/>
    </reaction>
</comment>
<dbReference type="EC" id="3.6.5.2" evidence="2"/>
<evidence type="ECO:0000256" key="4">
    <source>
        <dbReference type="ARBA" id="ARBA00048098"/>
    </source>
</evidence>
<organism evidence="5 7">
    <name type="scientific">Crassostrea virginica</name>
    <name type="common">Eastern oyster</name>
    <dbReference type="NCBI Taxonomy" id="6565"/>
    <lineage>
        <taxon>Eukaryota</taxon>
        <taxon>Metazoa</taxon>
        <taxon>Spiralia</taxon>
        <taxon>Lophotrochozoa</taxon>
        <taxon>Mollusca</taxon>
        <taxon>Bivalvia</taxon>
        <taxon>Autobranchia</taxon>
        <taxon>Pteriomorphia</taxon>
        <taxon>Ostreida</taxon>
        <taxon>Ostreoidea</taxon>
        <taxon>Ostreidae</taxon>
        <taxon>Crassostrea</taxon>
    </lineage>
</organism>
<keyword evidence="3" id="KW-0378">Hydrolase</keyword>
<dbReference type="PROSITE" id="PS51419">
    <property type="entry name" value="RAB"/>
    <property type="match status" value="1"/>
</dbReference>
<dbReference type="RefSeq" id="XP_022341847.1">
    <property type="nucleotide sequence ID" value="XM_022486139.1"/>
</dbReference>
<dbReference type="InterPro" id="IPR027417">
    <property type="entry name" value="P-loop_NTPase"/>
</dbReference>
<dbReference type="InterPro" id="IPR001806">
    <property type="entry name" value="Small_GTPase"/>
</dbReference>
<dbReference type="Pfam" id="PF00071">
    <property type="entry name" value="Ras"/>
    <property type="match status" value="1"/>
</dbReference>
<dbReference type="Proteomes" id="UP000694844">
    <property type="component" value="Chromosome 1"/>
</dbReference>
<dbReference type="AlphaFoldDB" id="A0A8B8EPK3"/>
<protein>
    <recommendedName>
        <fullName evidence="2">small monomeric GTPase</fullName>
        <ecNumber evidence="2">3.6.5.2</ecNumber>
    </recommendedName>
</protein>
<proteinExistence type="inferred from homology"/>
<dbReference type="Gene3D" id="3.40.50.300">
    <property type="entry name" value="P-loop containing nucleotide triphosphate hydrolases"/>
    <property type="match status" value="1"/>
</dbReference>
<evidence type="ECO:0000256" key="1">
    <source>
        <dbReference type="ARBA" id="ARBA00008344"/>
    </source>
</evidence>
<dbReference type="SMART" id="SM00173">
    <property type="entry name" value="RAS"/>
    <property type="match status" value="1"/>
</dbReference>
<accession>A0A8B8EPK3</accession>
<dbReference type="PROSITE" id="PS51421">
    <property type="entry name" value="RAS"/>
    <property type="match status" value="1"/>
</dbReference>
<dbReference type="InterPro" id="IPR051065">
    <property type="entry name" value="Ras-related_GTPase"/>
</dbReference>
<dbReference type="GO" id="GO:0005525">
    <property type="term" value="F:GTP binding"/>
    <property type="evidence" value="ECO:0007669"/>
    <property type="project" value="InterPro"/>
</dbReference>
<evidence type="ECO:0000313" key="7">
    <source>
        <dbReference type="RefSeq" id="XP_022341847.1"/>
    </source>
</evidence>
<comment type="similarity">
    <text evidence="1">Belongs to the small GTPase superfamily. Ras family.</text>
</comment>
<dbReference type="SUPFAM" id="SSF52540">
    <property type="entry name" value="P-loop containing nucleoside triphosphate hydrolases"/>
    <property type="match status" value="1"/>
</dbReference>
<dbReference type="NCBIfam" id="TIGR00231">
    <property type="entry name" value="small_GTP"/>
    <property type="match status" value="1"/>
</dbReference>
<keyword evidence="5" id="KW-1185">Reference proteome</keyword>
<dbReference type="GO" id="GO:0003925">
    <property type="term" value="F:G protein activity"/>
    <property type="evidence" value="ECO:0007669"/>
    <property type="project" value="UniProtKB-EC"/>
</dbReference>
<evidence type="ECO:0000313" key="5">
    <source>
        <dbReference type="Proteomes" id="UP000694844"/>
    </source>
</evidence>
<sequence>MKGPINILVLGKEGVGKTAIVVRFLTGRYLSEYASSEEVTYERSVTVDDKQVSIKITDVSGKSLDRKSTTRDWLHKIDGAVIVYSVTDKNSFDIAEVVMDWLKKEKKPNQVIPMVLIGNKCDLEHSRTVAKQPHEDLEWRAEGYMVTECSASANSESIKRVFHELIRKISERKDFSSKGHRKLSHAPVGSPRLIRASLRRRFSVFTRERTSTM</sequence>
<dbReference type="GeneID" id="111135781"/>
<dbReference type="SMART" id="SM00174">
    <property type="entry name" value="RHO"/>
    <property type="match status" value="1"/>
</dbReference>
<dbReference type="InterPro" id="IPR005225">
    <property type="entry name" value="Small_GTP-bd"/>
</dbReference>
<evidence type="ECO:0000313" key="6">
    <source>
        <dbReference type="RefSeq" id="XP_022341836.1"/>
    </source>
</evidence>
<dbReference type="OrthoDB" id="18798at2759"/>
<dbReference type="PRINTS" id="PR00449">
    <property type="entry name" value="RASTRNSFRMNG"/>
</dbReference>
<dbReference type="RefSeq" id="XP_022341836.1">
    <property type="nucleotide sequence ID" value="XM_022486128.1"/>
</dbReference>
<evidence type="ECO:0000256" key="3">
    <source>
        <dbReference type="ARBA" id="ARBA00022801"/>
    </source>
</evidence>